<proteinExistence type="predicted"/>
<dbReference type="EMBL" id="FOJY01000002">
    <property type="protein sequence ID" value="SFA76629.1"/>
    <property type="molecule type" value="Genomic_DNA"/>
</dbReference>
<organism evidence="1 2">
    <name type="scientific">Acetitomaculum ruminis DSM 5522</name>
    <dbReference type="NCBI Taxonomy" id="1120918"/>
    <lineage>
        <taxon>Bacteria</taxon>
        <taxon>Bacillati</taxon>
        <taxon>Bacillota</taxon>
        <taxon>Clostridia</taxon>
        <taxon>Lachnospirales</taxon>
        <taxon>Lachnospiraceae</taxon>
        <taxon>Acetitomaculum</taxon>
    </lineage>
</organism>
<reference evidence="1 2" key="1">
    <citation type="submission" date="2016-10" db="EMBL/GenBank/DDBJ databases">
        <authorList>
            <person name="de Groot N.N."/>
        </authorList>
    </citation>
    <scope>NUCLEOTIDE SEQUENCE [LARGE SCALE GENOMIC DNA]</scope>
    <source>
        <strain evidence="1 2">DSM 5522</strain>
    </source>
</reference>
<name>A0A1I0VJE6_9FIRM</name>
<evidence type="ECO:0000313" key="1">
    <source>
        <dbReference type="EMBL" id="SFA76629.1"/>
    </source>
</evidence>
<dbReference type="RefSeq" id="WP_092870021.1">
    <property type="nucleotide sequence ID" value="NZ_FOJY01000002.1"/>
</dbReference>
<accession>A0A1I0VJE6</accession>
<evidence type="ECO:0000313" key="2">
    <source>
        <dbReference type="Proteomes" id="UP000198838"/>
    </source>
</evidence>
<dbReference type="Proteomes" id="UP000198838">
    <property type="component" value="Unassembled WGS sequence"/>
</dbReference>
<dbReference type="OrthoDB" id="9816564at2"/>
<gene>
    <name evidence="1" type="ORF">SAMN05216249_10252</name>
</gene>
<keyword evidence="2" id="KW-1185">Reference proteome</keyword>
<dbReference type="AlphaFoldDB" id="A0A1I0VJE6"/>
<dbReference type="STRING" id="1120918.SAMN05216249_10252"/>
<sequence>MKQPKILKKRLNRYKNIISTYSSIHEYALLKTLDNMKKSDFESLIFSHVYAPVMTEFILNVLFDAKKNGVKRLYFLSRDGFMMYESALYFNSSFNLNLDIRYLELSRFSLRKAEYNIIKKESLEYICAESLEVTFDRIMKRALLSKKEAEKIAEMTDFKGKEKLLLNKRELSLLKDKLRKSALFFKYIYQHSKDEFHTTYAYFKEKGMLECVDYALVDSGWRGSIQKSLERIIKKPLKGYYFGLYELDKRKKEDFKACILDYKSWNNKISDVYNKSVYKCFYIIPQKGRDLYKKATFSICLFESVFSSNEAMTLGYKRFDEKITPQKNIVKNPNGDRIIKNLETLKTYQKYYTSRHKKNLQSPISGLSLNYQNNKKSLVFIEKLLSLHMHIPVYPEVKTMGTYLFCDDVLEHSYKKLALSYETHVIENNDILKRILIKLNLKSGKLISCGWIEGSIVLSTRNPYYHIFNEFIYNIILYTIKGL</sequence>
<protein>
    <submittedName>
        <fullName evidence="1">Uncharacterized protein</fullName>
    </submittedName>
</protein>